<comment type="caution">
    <text evidence="2">The sequence shown here is derived from an EMBL/GenBank/DDBJ whole genome shotgun (WGS) entry which is preliminary data.</text>
</comment>
<organism evidence="2 3">
    <name type="scientific">Malus domestica</name>
    <name type="common">Apple</name>
    <name type="synonym">Pyrus malus</name>
    <dbReference type="NCBI Taxonomy" id="3750"/>
    <lineage>
        <taxon>Eukaryota</taxon>
        <taxon>Viridiplantae</taxon>
        <taxon>Streptophyta</taxon>
        <taxon>Embryophyta</taxon>
        <taxon>Tracheophyta</taxon>
        <taxon>Spermatophyta</taxon>
        <taxon>Magnoliopsida</taxon>
        <taxon>eudicotyledons</taxon>
        <taxon>Gunneridae</taxon>
        <taxon>Pentapetalae</taxon>
        <taxon>rosids</taxon>
        <taxon>fabids</taxon>
        <taxon>Rosales</taxon>
        <taxon>Rosaceae</taxon>
        <taxon>Amygdaloideae</taxon>
        <taxon>Maleae</taxon>
        <taxon>Malus</taxon>
    </lineage>
</organism>
<keyword evidence="3" id="KW-1185">Reference proteome</keyword>
<gene>
    <name evidence="2" type="ORF">DVH24_026417</name>
</gene>
<reference evidence="2 3" key="1">
    <citation type="submission" date="2018-10" db="EMBL/GenBank/DDBJ databases">
        <title>A high-quality apple genome assembly.</title>
        <authorList>
            <person name="Hu J."/>
        </authorList>
    </citation>
    <scope>NUCLEOTIDE SEQUENCE [LARGE SCALE GENOMIC DNA]</scope>
    <source>
        <strain evidence="3">cv. HFTH1</strain>
        <tissue evidence="2">Young leaf</tissue>
    </source>
</reference>
<evidence type="ECO:0000259" key="1">
    <source>
        <dbReference type="Pfam" id="PF13456"/>
    </source>
</evidence>
<dbReference type="GO" id="GO:0004523">
    <property type="term" value="F:RNA-DNA hybrid ribonuclease activity"/>
    <property type="evidence" value="ECO:0007669"/>
    <property type="project" value="InterPro"/>
</dbReference>
<sequence length="226" mass="25711">MAVESSSGSGGKQGYKNAVVESDSINLISMLKGEKDIRELATQVESIEFAFVPRTCNRAVHSVASFVNRMTGYNRWGFLFFEFLFNILTEDVNSAIRVGSKNRKPKKTEQRPKKLNRKCKIGPNQIWFSSVPFMGFGNRTEPKYRQNDVRPATCLTHLTDATLSHSQSLTHVTRDPRVTHDFLSPFRVSSLDPQIPSFARLVSHPVTLVMRCADFFFFFNFIGYDL</sequence>
<dbReference type="AlphaFoldDB" id="A0A498KJC0"/>
<dbReference type="Pfam" id="PF13456">
    <property type="entry name" value="RVT_3"/>
    <property type="match status" value="1"/>
</dbReference>
<feature type="domain" description="RNase H type-1" evidence="1">
    <location>
        <begin position="12"/>
        <end position="66"/>
    </location>
</feature>
<protein>
    <recommendedName>
        <fullName evidence="1">RNase H type-1 domain-containing protein</fullName>
    </recommendedName>
</protein>
<dbReference type="InterPro" id="IPR002156">
    <property type="entry name" value="RNaseH_domain"/>
</dbReference>
<evidence type="ECO:0000313" key="3">
    <source>
        <dbReference type="Proteomes" id="UP000290289"/>
    </source>
</evidence>
<dbReference type="EMBL" id="RDQH01000328">
    <property type="protein sequence ID" value="RXI07281.1"/>
    <property type="molecule type" value="Genomic_DNA"/>
</dbReference>
<dbReference type="Proteomes" id="UP000290289">
    <property type="component" value="Chromosome 2"/>
</dbReference>
<evidence type="ECO:0000313" key="2">
    <source>
        <dbReference type="EMBL" id="RXI07281.1"/>
    </source>
</evidence>
<name>A0A498KJC0_MALDO</name>
<dbReference type="GO" id="GO:0003676">
    <property type="term" value="F:nucleic acid binding"/>
    <property type="evidence" value="ECO:0007669"/>
    <property type="project" value="InterPro"/>
</dbReference>
<proteinExistence type="predicted"/>
<accession>A0A498KJC0</accession>